<dbReference type="EMBL" id="JJQO01000003">
    <property type="protein sequence ID" value="KKH70133.1"/>
    <property type="molecule type" value="Genomic_DNA"/>
</dbReference>
<proteinExistence type="predicted"/>
<name>A0A0F8Q5P6_METMZ</name>
<feature type="transmembrane region" description="Helical" evidence="1">
    <location>
        <begin position="23"/>
        <end position="55"/>
    </location>
</feature>
<evidence type="ECO:0000256" key="1">
    <source>
        <dbReference type="SAM" id="Phobius"/>
    </source>
</evidence>
<evidence type="ECO:0000313" key="3">
    <source>
        <dbReference type="Proteomes" id="UP000034692"/>
    </source>
</evidence>
<comment type="caution">
    <text evidence="2">The sequence shown here is derived from an EMBL/GenBank/DDBJ whole genome shotgun (WGS) entry which is preliminary data.</text>
</comment>
<keyword evidence="1" id="KW-1133">Transmembrane helix</keyword>
<reference evidence="2 3" key="1">
    <citation type="journal article" date="2015" name="ISME J.">
        <title>Genomic and phenotypic differentiation among Methanosarcina mazei populations from Columbia River sediment.</title>
        <authorList>
            <person name="Youngblut N.D."/>
            <person name="Wirth J.S."/>
            <person name="Henriksen J.R."/>
            <person name="Smith M."/>
            <person name="Simon H."/>
            <person name="Metcalf W.W."/>
            <person name="Whitaker R.J."/>
        </authorList>
    </citation>
    <scope>NUCLEOTIDE SEQUENCE [LARGE SCALE GENOMIC DNA]</scope>
    <source>
        <strain evidence="2 3">1.H.A.2.7</strain>
    </source>
</reference>
<protein>
    <recommendedName>
        <fullName evidence="4">Chromate transporter</fullName>
    </recommendedName>
</protein>
<dbReference type="AlphaFoldDB" id="A0A0F8Q5P6"/>
<sequence>VVALIFSSVYKLAKTSKLNKYTFLISLASLIVIVLFDASPIMVILLGGLGAVAYFKAKERKEC</sequence>
<gene>
    <name evidence="2" type="ORF">DU75_06180</name>
</gene>
<dbReference type="PATRIC" id="fig|2209.54.peg.1338"/>
<evidence type="ECO:0000313" key="2">
    <source>
        <dbReference type="EMBL" id="KKH70133.1"/>
    </source>
</evidence>
<organism evidence="2 3">
    <name type="scientific">Methanosarcina mazei</name>
    <name type="common">Methanosarcina frisia</name>
    <dbReference type="NCBI Taxonomy" id="2209"/>
    <lineage>
        <taxon>Archaea</taxon>
        <taxon>Methanobacteriati</taxon>
        <taxon>Methanobacteriota</taxon>
        <taxon>Stenosarchaea group</taxon>
        <taxon>Methanomicrobia</taxon>
        <taxon>Methanosarcinales</taxon>
        <taxon>Methanosarcinaceae</taxon>
        <taxon>Methanosarcina</taxon>
    </lineage>
</organism>
<evidence type="ECO:0008006" key="4">
    <source>
        <dbReference type="Google" id="ProtNLM"/>
    </source>
</evidence>
<accession>A0A0F8Q5P6</accession>
<feature type="non-terminal residue" evidence="2">
    <location>
        <position position="1"/>
    </location>
</feature>
<dbReference type="Proteomes" id="UP000034692">
    <property type="component" value="Unassembled WGS sequence"/>
</dbReference>
<keyword evidence="1" id="KW-0472">Membrane</keyword>
<keyword evidence="1" id="KW-0812">Transmembrane</keyword>